<dbReference type="InterPro" id="IPR015590">
    <property type="entry name" value="Aldehyde_DH_dom"/>
</dbReference>
<evidence type="ECO:0000259" key="4">
    <source>
        <dbReference type="Pfam" id="PF00171"/>
    </source>
</evidence>
<dbReference type="PANTHER" id="PTHR11699">
    <property type="entry name" value="ALDEHYDE DEHYDROGENASE-RELATED"/>
    <property type="match status" value="1"/>
</dbReference>
<dbReference type="InterPro" id="IPR016163">
    <property type="entry name" value="Ald_DH_C"/>
</dbReference>
<dbReference type="Proteomes" id="UP001059672">
    <property type="component" value="Chromosome"/>
</dbReference>
<dbReference type="PROSITE" id="PS00687">
    <property type="entry name" value="ALDEHYDE_DEHYDR_GLU"/>
    <property type="match status" value="1"/>
</dbReference>
<dbReference type="SUPFAM" id="SSF53720">
    <property type="entry name" value="ALDH-like"/>
    <property type="match status" value="1"/>
</dbReference>
<keyword evidence="1 3" id="KW-0560">Oxidoreductase</keyword>
<dbReference type="EMBL" id="CP073346">
    <property type="protein sequence ID" value="UTW07363.1"/>
    <property type="molecule type" value="Genomic_DNA"/>
</dbReference>
<gene>
    <name evidence="5" type="ORF">KDW96_19745</name>
</gene>
<feature type="active site" evidence="2">
    <location>
        <position position="267"/>
    </location>
</feature>
<protein>
    <submittedName>
        <fullName evidence="5">Aldehyde dehydrogenase family protein</fullName>
    </submittedName>
</protein>
<name>A0ABY5H4Y4_9PSED</name>
<comment type="similarity">
    <text evidence="3">Belongs to the aldehyde dehydrogenase family.</text>
</comment>
<dbReference type="RefSeq" id="WP_255837935.1">
    <property type="nucleotide sequence ID" value="NZ_CP073346.1"/>
</dbReference>
<dbReference type="Gene3D" id="3.40.309.10">
    <property type="entry name" value="Aldehyde Dehydrogenase, Chain A, domain 2"/>
    <property type="match status" value="1"/>
</dbReference>
<sequence>MTSTTEQLIGEYFATGTLAGLPSGHFIDGKFRPAASGQTLETFDPGTAKAFARFAAGDAEDVEAAVASSDRAFRECWRKVAPAERGRILQRTAEAIRANAERLAVVETLDNGKSLAEAQGDIRSAARLFEYYAGAADKLQGETLPLGMDYVSYTSLEPVGVTAHIIPWNYPTSTMVRGIAPALAAGCTVVVKPAEQTPLTALMLAEILRDAGLPDGVCNVLTGTGVAVGAPLVAHEKVRHVTFTGSVNTGRTVMQAAARNVASVTLELGGKSPMVMLADCDMDAALEDVLWAIYSNSGQICSAGSRLVIERSIHATFIERLAALAGKLSHGHGLRNPQIGAITSLDQLSKIAGYVDDAKVRGVRVAAGGSATVDQASGSGWFFQPTILDGVGPQDRVVQEEIFGPVLSVQVADSPEEALALANGTEFGLAAGIYTRDIKKALRLARDIDAGQIYINEYYAGGVETPFGGNKMSGFGREKGLEGLRAYCRVKSVTARI</sequence>
<proteinExistence type="inferred from homology"/>
<keyword evidence="6" id="KW-1185">Reference proteome</keyword>
<dbReference type="Pfam" id="PF00171">
    <property type="entry name" value="Aldedh"/>
    <property type="match status" value="1"/>
</dbReference>
<dbReference type="InterPro" id="IPR016162">
    <property type="entry name" value="Ald_DH_N"/>
</dbReference>
<feature type="domain" description="Aldehyde dehydrogenase" evidence="4">
    <location>
        <begin position="34"/>
        <end position="493"/>
    </location>
</feature>
<dbReference type="PROSITE" id="PS00070">
    <property type="entry name" value="ALDEHYDE_DEHYDR_CYS"/>
    <property type="match status" value="1"/>
</dbReference>
<reference evidence="5" key="1">
    <citation type="submission" date="2021-04" db="EMBL/GenBank/DDBJ databases">
        <title>Oceanospirillales bacteria with DddD are important DMSP degraders in coastal seawater.</title>
        <authorList>
            <person name="Liu J."/>
        </authorList>
    </citation>
    <scope>NUCLEOTIDE SEQUENCE</scope>
    <source>
        <strain evidence="5">D13-4</strain>
    </source>
</reference>
<evidence type="ECO:0000313" key="6">
    <source>
        <dbReference type="Proteomes" id="UP001059672"/>
    </source>
</evidence>
<evidence type="ECO:0000313" key="5">
    <source>
        <dbReference type="EMBL" id="UTW07363.1"/>
    </source>
</evidence>
<dbReference type="InterPro" id="IPR016161">
    <property type="entry name" value="Ald_DH/histidinol_DH"/>
</dbReference>
<dbReference type="Gene3D" id="3.40.605.10">
    <property type="entry name" value="Aldehyde Dehydrogenase, Chain A, domain 1"/>
    <property type="match status" value="1"/>
</dbReference>
<organism evidence="5 6">
    <name type="scientific">Pseudomonas benzenivorans</name>
    <dbReference type="NCBI Taxonomy" id="556533"/>
    <lineage>
        <taxon>Bacteria</taxon>
        <taxon>Pseudomonadati</taxon>
        <taxon>Pseudomonadota</taxon>
        <taxon>Gammaproteobacteria</taxon>
        <taxon>Pseudomonadales</taxon>
        <taxon>Pseudomonadaceae</taxon>
        <taxon>Pseudomonas</taxon>
    </lineage>
</organism>
<evidence type="ECO:0000256" key="1">
    <source>
        <dbReference type="ARBA" id="ARBA00023002"/>
    </source>
</evidence>
<evidence type="ECO:0000256" key="2">
    <source>
        <dbReference type="PROSITE-ProRule" id="PRU10007"/>
    </source>
</evidence>
<evidence type="ECO:0000256" key="3">
    <source>
        <dbReference type="RuleBase" id="RU003345"/>
    </source>
</evidence>
<dbReference type="InterPro" id="IPR016160">
    <property type="entry name" value="Ald_DH_CS_CYS"/>
</dbReference>
<dbReference type="CDD" id="cd07109">
    <property type="entry name" value="ALDH_AAS00426"/>
    <property type="match status" value="1"/>
</dbReference>
<accession>A0ABY5H4Y4</accession>
<dbReference type="InterPro" id="IPR029510">
    <property type="entry name" value="Ald_DH_CS_GLU"/>
</dbReference>